<dbReference type="AlphaFoldDB" id="F1A268"/>
<dbReference type="eggNOG" id="KOG2177">
    <property type="taxonomic scope" value="Eukaryota"/>
</dbReference>
<feature type="domain" description="B box-type" evidence="6">
    <location>
        <begin position="139"/>
        <end position="179"/>
    </location>
</feature>
<keyword evidence="8" id="KW-1185">Reference proteome</keyword>
<name>F1A268_DICPU</name>
<reference evidence="8" key="1">
    <citation type="journal article" date="2011" name="Genome Biol.">
        <title>Comparative genomics of the social amoebae Dictyostelium discoideum and Dictyostelium purpureum.</title>
        <authorList>
            <consortium name="US DOE Joint Genome Institute (JGI-PGF)"/>
            <person name="Sucgang R."/>
            <person name="Kuo A."/>
            <person name="Tian X."/>
            <person name="Salerno W."/>
            <person name="Parikh A."/>
            <person name="Feasley C.L."/>
            <person name="Dalin E."/>
            <person name="Tu H."/>
            <person name="Huang E."/>
            <person name="Barry K."/>
            <person name="Lindquist E."/>
            <person name="Shapiro H."/>
            <person name="Bruce D."/>
            <person name="Schmutz J."/>
            <person name="Salamov A."/>
            <person name="Fey P."/>
            <person name="Gaudet P."/>
            <person name="Anjard C."/>
            <person name="Babu M.M."/>
            <person name="Basu S."/>
            <person name="Bushmanova Y."/>
            <person name="van der Wel H."/>
            <person name="Katoh-Kurasawa M."/>
            <person name="Dinh C."/>
            <person name="Coutinho P.M."/>
            <person name="Saito T."/>
            <person name="Elias M."/>
            <person name="Schaap P."/>
            <person name="Kay R.R."/>
            <person name="Henrissat B."/>
            <person name="Eichinger L."/>
            <person name="Rivero F."/>
            <person name="Putnam N.H."/>
            <person name="West C.M."/>
            <person name="Loomis W.F."/>
            <person name="Chisholm R.L."/>
            <person name="Shaulsky G."/>
            <person name="Strassmann J.E."/>
            <person name="Queller D.C."/>
            <person name="Kuspa A."/>
            <person name="Grigoriev I.V."/>
        </authorList>
    </citation>
    <scope>NUCLEOTIDE SEQUENCE [LARGE SCALE GENOMIC DNA]</scope>
    <source>
        <strain evidence="8">QSDP1</strain>
    </source>
</reference>
<dbReference type="PROSITE" id="PS50089">
    <property type="entry name" value="ZF_RING_2"/>
    <property type="match status" value="1"/>
</dbReference>
<evidence type="ECO:0008006" key="9">
    <source>
        <dbReference type="Google" id="ProtNLM"/>
    </source>
</evidence>
<evidence type="ECO:0000313" key="7">
    <source>
        <dbReference type="EMBL" id="EGC29710.1"/>
    </source>
</evidence>
<dbReference type="SUPFAM" id="SSF57850">
    <property type="entry name" value="RING/U-box"/>
    <property type="match status" value="1"/>
</dbReference>
<dbReference type="OrthoDB" id="15327at2759"/>
<dbReference type="GO" id="GO:0008270">
    <property type="term" value="F:zinc ion binding"/>
    <property type="evidence" value="ECO:0007669"/>
    <property type="project" value="UniProtKB-KW"/>
</dbReference>
<dbReference type="Gene3D" id="3.30.40.10">
    <property type="entry name" value="Zinc/RING finger domain, C3HC4 (zinc finger)"/>
    <property type="match status" value="1"/>
</dbReference>
<sequence>MIDSDQTPNSLTMLMMIKNGNPIYNKKDSDISDSSGDEDYRSSSKSLQKFFIDLSEDFTCSICYELFDKPIILPCSHNFCKLCIENMITGQKNNTSFSCPFCRGEVKLNEKGVDGLPINCHLLTAVEKLKNANAFCPKFCDSCSSKKITKKCETCSIFLCKTCDSIHSIKNPSHKTIYSDSHIASDFDIETHITKENESDPPVYLPFNISRSQCTQLFKNWLTSLWFAPSDLEFTRSVRYIKPIYIPYWIYEAHTTTKYSANISNGIPVTSILTSPTQQHNIYNHHPIGKFESANWSHKVNIVSNRYRHATIANTKLIDKDLLAQVQTWEVTNIPTVEQGPPNPKIQPLAFLMDESTAWKKIAEAKIRQKDKEVCENRIKVGCGVGGITKDIVIETTLTRVASQKVFLPVYFIKYIYDSKSYTVIVNAQNSKIVGHRPYSGLSSMLKIFGGTSK</sequence>
<dbReference type="KEGG" id="dpp:DICPUDRAFT_99751"/>
<dbReference type="GeneID" id="10505082"/>
<keyword evidence="1" id="KW-0479">Metal-binding</keyword>
<dbReference type="InterPro" id="IPR013083">
    <property type="entry name" value="Znf_RING/FYVE/PHD"/>
</dbReference>
<evidence type="ECO:0000256" key="1">
    <source>
        <dbReference type="ARBA" id="ARBA00022723"/>
    </source>
</evidence>
<dbReference type="InParanoid" id="F1A268"/>
<dbReference type="PANTHER" id="PTHR25464:SF2">
    <property type="entry name" value="RING-TYPE DOMAIN-CONTAINING PROTEIN"/>
    <property type="match status" value="1"/>
</dbReference>
<dbReference type="RefSeq" id="XP_003293762.1">
    <property type="nucleotide sequence ID" value="XM_003293714.1"/>
</dbReference>
<protein>
    <recommendedName>
        <fullName evidence="9">RING-type domain-containing protein</fullName>
    </recommendedName>
</protein>
<dbReference type="CDD" id="cd19757">
    <property type="entry name" value="Bbox1"/>
    <property type="match status" value="1"/>
</dbReference>
<dbReference type="InterPro" id="IPR017907">
    <property type="entry name" value="Znf_RING_CS"/>
</dbReference>
<dbReference type="InterPro" id="IPR001841">
    <property type="entry name" value="Znf_RING"/>
</dbReference>
<evidence type="ECO:0000259" key="5">
    <source>
        <dbReference type="PROSITE" id="PS50089"/>
    </source>
</evidence>
<dbReference type="Pfam" id="PF13445">
    <property type="entry name" value="zf-RING_UBOX"/>
    <property type="match status" value="1"/>
</dbReference>
<evidence type="ECO:0000256" key="3">
    <source>
        <dbReference type="ARBA" id="ARBA00022833"/>
    </source>
</evidence>
<dbReference type="InterPro" id="IPR000315">
    <property type="entry name" value="Znf_B-box"/>
</dbReference>
<evidence type="ECO:0000256" key="4">
    <source>
        <dbReference type="PROSITE-ProRule" id="PRU00024"/>
    </source>
</evidence>
<dbReference type="Proteomes" id="UP000001064">
    <property type="component" value="Unassembled WGS sequence"/>
</dbReference>
<dbReference type="OMA" id="YDSKSYT"/>
<evidence type="ECO:0000256" key="2">
    <source>
        <dbReference type="ARBA" id="ARBA00022771"/>
    </source>
</evidence>
<dbReference type="PROSITE" id="PS00518">
    <property type="entry name" value="ZF_RING_1"/>
    <property type="match status" value="1"/>
</dbReference>
<keyword evidence="3" id="KW-0862">Zinc</keyword>
<accession>F1A268</accession>
<gene>
    <name evidence="7" type="ORF">DICPUDRAFT_99751</name>
</gene>
<dbReference type="PROSITE" id="PS50119">
    <property type="entry name" value="ZF_BBOX"/>
    <property type="match status" value="1"/>
</dbReference>
<dbReference type="PANTHER" id="PTHR25464">
    <property type="entry name" value="TRIPARTITE MOTIF-CONTAINING PROTEIN 2-LIKE PROTEIN"/>
    <property type="match status" value="1"/>
</dbReference>
<evidence type="ECO:0000313" key="8">
    <source>
        <dbReference type="Proteomes" id="UP000001064"/>
    </source>
</evidence>
<dbReference type="SMART" id="SM00184">
    <property type="entry name" value="RING"/>
    <property type="match status" value="1"/>
</dbReference>
<dbReference type="VEuPathDB" id="AmoebaDB:DICPUDRAFT_99751"/>
<keyword evidence="2 4" id="KW-0863">Zinc-finger</keyword>
<dbReference type="InterPro" id="IPR027370">
    <property type="entry name" value="Znf-RING_euk"/>
</dbReference>
<feature type="domain" description="RING-type" evidence="5">
    <location>
        <begin position="60"/>
        <end position="103"/>
    </location>
</feature>
<proteinExistence type="predicted"/>
<organism evidence="7 8">
    <name type="scientific">Dictyostelium purpureum</name>
    <name type="common">Slime mold</name>
    <dbReference type="NCBI Taxonomy" id="5786"/>
    <lineage>
        <taxon>Eukaryota</taxon>
        <taxon>Amoebozoa</taxon>
        <taxon>Evosea</taxon>
        <taxon>Eumycetozoa</taxon>
        <taxon>Dictyostelia</taxon>
        <taxon>Dictyosteliales</taxon>
        <taxon>Dictyosteliaceae</taxon>
        <taxon>Dictyostelium</taxon>
    </lineage>
</organism>
<dbReference type="EMBL" id="GL871400">
    <property type="protein sequence ID" value="EGC29710.1"/>
    <property type="molecule type" value="Genomic_DNA"/>
</dbReference>
<evidence type="ECO:0000259" key="6">
    <source>
        <dbReference type="PROSITE" id="PS50119"/>
    </source>
</evidence>